<dbReference type="EMBL" id="QLLR01000022">
    <property type="protein sequence ID" value="RAJ26905.1"/>
    <property type="molecule type" value="Genomic_DNA"/>
</dbReference>
<name>A0A327SE54_9SPHI</name>
<evidence type="ECO:0000313" key="3">
    <source>
        <dbReference type="EMBL" id="RAJ26905.1"/>
    </source>
</evidence>
<comment type="caution">
    <text evidence="3">The sequence shown here is derived from an EMBL/GenBank/DDBJ whole genome shotgun (WGS) entry which is preliminary data.</text>
</comment>
<dbReference type="Proteomes" id="UP000249754">
    <property type="component" value="Unassembled WGS sequence"/>
</dbReference>
<dbReference type="InterPro" id="IPR029058">
    <property type="entry name" value="AB_hydrolase_fold"/>
</dbReference>
<comment type="similarity">
    <text evidence="1">Belongs to the thioesterase family.</text>
</comment>
<dbReference type="InterPro" id="IPR012223">
    <property type="entry name" value="TEII"/>
</dbReference>
<dbReference type="SUPFAM" id="SSF53474">
    <property type="entry name" value="alpha/beta-Hydrolases"/>
    <property type="match status" value="1"/>
</dbReference>
<reference evidence="3 4" key="1">
    <citation type="submission" date="2018-06" db="EMBL/GenBank/DDBJ databases">
        <title>Genomic Encyclopedia of Archaeal and Bacterial Type Strains, Phase II (KMG-II): from individual species to whole genera.</title>
        <authorList>
            <person name="Goeker M."/>
        </authorList>
    </citation>
    <scope>NUCLEOTIDE SEQUENCE [LARGE SCALE GENOMIC DNA]</scope>
    <source>
        <strain evidence="3 4">DSM 14825</strain>
    </source>
</reference>
<dbReference type="GO" id="GO:0008610">
    <property type="term" value="P:lipid biosynthetic process"/>
    <property type="evidence" value="ECO:0007669"/>
    <property type="project" value="TreeGrafter"/>
</dbReference>
<feature type="domain" description="Thioesterase" evidence="2">
    <location>
        <begin position="5"/>
        <end position="222"/>
    </location>
</feature>
<evidence type="ECO:0000259" key="2">
    <source>
        <dbReference type="Pfam" id="PF00975"/>
    </source>
</evidence>
<organism evidence="3 4">
    <name type="scientific">Pedobacter cryoconitis</name>
    <dbReference type="NCBI Taxonomy" id="188932"/>
    <lineage>
        <taxon>Bacteria</taxon>
        <taxon>Pseudomonadati</taxon>
        <taxon>Bacteroidota</taxon>
        <taxon>Sphingobacteriia</taxon>
        <taxon>Sphingobacteriales</taxon>
        <taxon>Sphingobacteriaceae</taxon>
        <taxon>Pedobacter</taxon>
    </lineage>
</organism>
<dbReference type="InterPro" id="IPR001031">
    <property type="entry name" value="Thioesterase"/>
</dbReference>
<dbReference type="OrthoDB" id="2213423at2"/>
<accession>A0A327SE54</accession>
<evidence type="ECO:0000256" key="1">
    <source>
        <dbReference type="ARBA" id="ARBA00007169"/>
    </source>
</evidence>
<dbReference type="Pfam" id="PF00975">
    <property type="entry name" value="Thioesterase"/>
    <property type="match status" value="1"/>
</dbReference>
<gene>
    <name evidence="3" type="ORF">LY11_03731</name>
</gene>
<dbReference type="RefSeq" id="WP_111635129.1">
    <property type="nucleotide sequence ID" value="NZ_QLLR01000022.1"/>
</dbReference>
<dbReference type="AlphaFoldDB" id="A0A327SE54"/>
<dbReference type="PANTHER" id="PTHR11487:SF0">
    <property type="entry name" value="S-ACYL FATTY ACID SYNTHASE THIOESTERASE, MEDIUM CHAIN"/>
    <property type="match status" value="1"/>
</dbReference>
<proteinExistence type="inferred from homology"/>
<protein>
    <submittedName>
        <fullName evidence="3">Surfactin synthase thioesterase subunit</fullName>
    </submittedName>
</protein>
<sequence length="231" mass="25760">MPKPTLLMLHFAGGNCYSFNPFNSFFKEFNLVIPELPGRGKRINEALLKDFELAAEDLFQQVIKMVQAPEYLIFGHSMGAAMALKLAGMLEGAGRPPAAIIVSGNAGPGTGRKEKTYLLDDAGFRAELEKLGGISRQVFDDEELFSFFEPILRADFEIVDKQPLHVAPVNVPVYAVMGSEEETVSKIHNWEKYTTAGFDYEVLSGNHFFLFEHSGRIAEIIKSCYHKYALS</sequence>
<dbReference type="PANTHER" id="PTHR11487">
    <property type="entry name" value="THIOESTERASE"/>
    <property type="match status" value="1"/>
</dbReference>
<evidence type="ECO:0000313" key="4">
    <source>
        <dbReference type="Proteomes" id="UP000249754"/>
    </source>
</evidence>
<dbReference type="Gene3D" id="3.40.50.1820">
    <property type="entry name" value="alpha/beta hydrolase"/>
    <property type="match status" value="1"/>
</dbReference>